<feature type="compositionally biased region" description="Basic and acidic residues" evidence="2">
    <location>
        <begin position="48"/>
        <end position="57"/>
    </location>
</feature>
<evidence type="ECO:0000259" key="3">
    <source>
        <dbReference type="Pfam" id="PF06482"/>
    </source>
</evidence>
<keyword evidence="6" id="KW-1185">Reference proteome</keyword>
<name>A0A3R7Q6C9_PENVA</name>
<dbReference type="InterPro" id="IPR010515">
    <property type="entry name" value="Collagenase_NC10/endostatin"/>
</dbReference>
<evidence type="ECO:0000259" key="4">
    <source>
        <dbReference type="Pfam" id="PF20010"/>
    </source>
</evidence>
<dbReference type="Proteomes" id="UP000283509">
    <property type="component" value="Unassembled WGS sequence"/>
</dbReference>
<dbReference type="Pfam" id="PF06482">
    <property type="entry name" value="Endostatin"/>
    <property type="match status" value="1"/>
</dbReference>
<dbReference type="EMBL" id="QCYY01002524">
    <property type="protein sequence ID" value="ROT69731.1"/>
    <property type="molecule type" value="Genomic_DNA"/>
</dbReference>
<feature type="region of interest" description="Disordered" evidence="2">
    <location>
        <begin position="1"/>
        <end position="156"/>
    </location>
</feature>
<dbReference type="SUPFAM" id="SSF56436">
    <property type="entry name" value="C-type lectin-like"/>
    <property type="match status" value="1"/>
</dbReference>
<evidence type="ECO:0000313" key="5">
    <source>
        <dbReference type="EMBL" id="ROT69731.1"/>
    </source>
</evidence>
<gene>
    <name evidence="5" type="ORF">C7M84_012053</name>
</gene>
<feature type="domain" description="Collagenase NC10/endostatin" evidence="3">
    <location>
        <begin position="240"/>
        <end position="404"/>
    </location>
</feature>
<feature type="compositionally biased region" description="Basic residues" evidence="2">
    <location>
        <begin position="77"/>
        <end position="116"/>
    </location>
</feature>
<feature type="compositionally biased region" description="Low complexity" evidence="2">
    <location>
        <begin position="147"/>
        <end position="156"/>
    </location>
</feature>
<dbReference type="InterPro" id="IPR008160">
    <property type="entry name" value="Collagen"/>
</dbReference>
<evidence type="ECO:0000313" key="6">
    <source>
        <dbReference type="Proteomes" id="UP000283509"/>
    </source>
</evidence>
<protein>
    <submittedName>
        <fullName evidence="5">Putative collagen alpha-1(XVIII) chain isoform X2</fullName>
    </submittedName>
</protein>
<sequence length="408" mass="43559">MPPGLRPAGQALFGAAGPPGKADLEAVLDPGKAGPPGKDGLPGQPGPRGREGPKGERGAVVVGLPGVPGAVGALARRPGKKGKRGRRGKKGKAGKAGKRGKKGKKGKRGPRGRPGRHGPVGPPGLPSLPAGCGKATLHQLRPPGEPPLLRGLRLGLPPADTTQAEDDHLCIDEPVTFRNGLALQQVTPTPSPGTLVYLEEEDAFVGRVKRGWRYVRMGTMMPDYTRLSDRPLAPSGGKSLRLAALNAPLDGNMGGLRRADRRCFRQSRQAGLRGTFRALLTSNTQDLNSIVRRQDRHLPIINLKDEKLFESWDSIFSGTQAIFARRPSLISFGGDNVMESSIWPSKHVWHGSGVTGNRSAIACDGWTSNGRLNRGLTSSLELYRLLGQDTHSCERQLVVLCIEVTTER</sequence>
<feature type="compositionally biased region" description="Low complexity" evidence="2">
    <location>
        <begin position="28"/>
        <end position="42"/>
    </location>
</feature>
<feature type="domain" description="Collagen type XV/XVIII trimerization" evidence="4">
    <location>
        <begin position="175"/>
        <end position="222"/>
    </location>
</feature>
<dbReference type="AlphaFoldDB" id="A0A3R7Q6C9"/>
<accession>A0A3R7Q6C9</accession>
<dbReference type="Gene3D" id="3.10.100.10">
    <property type="entry name" value="Mannose-Binding Protein A, subunit A"/>
    <property type="match status" value="1"/>
</dbReference>
<dbReference type="InterPro" id="IPR016186">
    <property type="entry name" value="C-type_lectin-like/link_sf"/>
</dbReference>
<evidence type="ECO:0000256" key="2">
    <source>
        <dbReference type="SAM" id="MobiDB-lite"/>
    </source>
</evidence>
<dbReference type="Pfam" id="PF20010">
    <property type="entry name" value="Collagen_trimer"/>
    <property type="match status" value="1"/>
</dbReference>
<evidence type="ECO:0000256" key="1">
    <source>
        <dbReference type="ARBA" id="ARBA00023119"/>
    </source>
</evidence>
<keyword evidence="1 5" id="KW-0176">Collagen</keyword>
<dbReference type="OrthoDB" id="10060752at2759"/>
<reference evidence="5 6" key="2">
    <citation type="submission" date="2019-01" db="EMBL/GenBank/DDBJ databases">
        <title>The decoding of complex shrimp genome reveals the adaptation for benthos swimmer, frequently molting mechanism and breeding impact on genome.</title>
        <authorList>
            <person name="Sun Y."/>
            <person name="Gao Y."/>
            <person name="Yu Y."/>
        </authorList>
    </citation>
    <scope>NUCLEOTIDE SEQUENCE [LARGE SCALE GENOMIC DNA]</scope>
    <source>
        <tissue evidence="5">Muscle</tissue>
    </source>
</reference>
<proteinExistence type="predicted"/>
<dbReference type="GO" id="GO:0005581">
    <property type="term" value="C:collagen trimer"/>
    <property type="evidence" value="ECO:0007669"/>
    <property type="project" value="UniProtKB-KW"/>
</dbReference>
<dbReference type="PANTHER" id="PTHR24637">
    <property type="entry name" value="COLLAGEN"/>
    <property type="match status" value="1"/>
</dbReference>
<reference evidence="5 6" key="1">
    <citation type="submission" date="2018-04" db="EMBL/GenBank/DDBJ databases">
        <authorList>
            <person name="Zhang X."/>
            <person name="Yuan J."/>
            <person name="Li F."/>
            <person name="Xiang J."/>
        </authorList>
    </citation>
    <scope>NUCLEOTIDE SEQUENCE [LARGE SCALE GENOMIC DNA]</scope>
    <source>
        <tissue evidence="5">Muscle</tissue>
    </source>
</reference>
<dbReference type="InterPro" id="IPR016187">
    <property type="entry name" value="CTDL_fold"/>
</dbReference>
<dbReference type="STRING" id="6689.A0A3R7Q6C9"/>
<dbReference type="InterPro" id="IPR045463">
    <property type="entry name" value="XV/XVIII_trimerization_dom"/>
</dbReference>
<feature type="compositionally biased region" description="Low complexity" evidence="2">
    <location>
        <begin position="58"/>
        <end position="76"/>
    </location>
</feature>
<dbReference type="Pfam" id="PF01391">
    <property type="entry name" value="Collagen"/>
    <property type="match status" value="1"/>
</dbReference>
<comment type="caution">
    <text evidence="5">The sequence shown here is derived from an EMBL/GenBank/DDBJ whole genome shotgun (WGS) entry which is preliminary data.</text>
</comment>
<organism evidence="5 6">
    <name type="scientific">Penaeus vannamei</name>
    <name type="common">Whiteleg shrimp</name>
    <name type="synonym">Litopenaeus vannamei</name>
    <dbReference type="NCBI Taxonomy" id="6689"/>
    <lineage>
        <taxon>Eukaryota</taxon>
        <taxon>Metazoa</taxon>
        <taxon>Ecdysozoa</taxon>
        <taxon>Arthropoda</taxon>
        <taxon>Crustacea</taxon>
        <taxon>Multicrustacea</taxon>
        <taxon>Malacostraca</taxon>
        <taxon>Eumalacostraca</taxon>
        <taxon>Eucarida</taxon>
        <taxon>Decapoda</taxon>
        <taxon>Dendrobranchiata</taxon>
        <taxon>Penaeoidea</taxon>
        <taxon>Penaeidae</taxon>
        <taxon>Penaeus</taxon>
    </lineage>
</organism>